<evidence type="ECO:0000259" key="3">
    <source>
        <dbReference type="Pfam" id="PF13340"/>
    </source>
</evidence>
<organism evidence="4 5">
    <name type="scientific">Camelimonas lactis</name>
    <dbReference type="NCBI Taxonomy" id="659006"/>
    <lineage>
        <taxon>Bacteria</taxon>
        <taxon>Pseudomonadati</taxon>
        <taxon>Pseudomonadota</taxon>
        <taxon>Alphaproteobacteria</taxon>
        <taxon>Hyphomicrobiales</taxon>
        <taxon>Chelatococcaceae</taxon>
        <taxon>Camelimonas</taxon>
    </lineage>
</organism>
<evidence type="ECO:0000256" key="1">
    <source>
        <dbReference type="SAM" id="MobiDB-lite"/>
    </source>
</evidence>
<evidence type="ECO:0000313" key="4">
    <source>
        <dbReference type="EMBL" id="TCO07177.1"/>
    </source>
</evidence>
<dbReference type="PANTHER" id="PTHR30007:SF0">
    <property type="entry name" value="TRANSPOSASE"/>
    <property type="match status" value="1"/>
</dbReference>
<protein>
    <submittedName>
        <fullName evidence="4">Putative transposase</fullName>
    </submittedName>
</protein>
<feature type="domain" description="Transposase IS4-like" evidence="2">
    <location>
        <begin position="110"/>
        <end position="262"/>
    </location>
</feature>
<dbReference type="NCBIfam" id="NF033580">
    <property type="entry name" value="transpos_IS5_3"/>
    <property type="match status" value="1"/>
</dbReference>
<dbReference type="InterPro" id="IPR002559">
    <property type="entry name" value="Transposase_11"/>
</dbReference>
<dbReference type="Pfam" id="PF13340">
    <property type="entry name" value="DUF4096"/>
    <property type="match status" value="1"/>
</dbReference>
<sequence length="273" mass="30888">MWTDTTRALHARSGLALPSDLTDAEWAVLEPLLPPASHVGRPRKWPLRRILEAILYLLRGGLPWRMLPPCFPPVSTVRRWFYLWRDDGLWLTLNHTLLMAAREADGREASPSAGVIDSQSVKTTESGGPRGYDAGKKTKGRKRHILTDTDGNLVHAVIHSAAIQDRDGAPLLLADIVRRFPWLRHLFADGGYAGDKLRGAIRCFGKWTIAIIKRSDAAKGFEVLPRRWVIERTFAWLNRNRRLAKDFEQTIASATAWLFIASIQLFTRRIARA</sequence>
<dbReference type="GO" id="GO:0003677">
    <property type="term" value="F:DNA binding"/>
    <property type="evidence" value="ECO:0007669"/>
    <property type="project" value="InterPro"/>
</dbReference>
<dbReference type="GO" id="GO:0004803">
    <property type="term" value="F:transposase activity"/>
    <property type="evidence" value="ECO:0007669"/>
    <property type="project" value="InterPro"/>
</dbReference>
<dbReference type="OrthoDB" id="9798237at2"/>
<dbReference type="RefSeq" id="WP_132010947.1">
    <property type="nucleotide sequence ID" value="NZ_JBHUNN010000002.1"/>
</dbReference>
<feature type="region of interest" description="Disordered" evidence="1">
    <location>
        <begin position="109"/>
        <end position="141"/>
    </location>
</feature>
<name>A0A4V2RW80_9HYPH</name>
<dbReference type="InterPro" id="IPR025161">
    <property type="entry name" value="IS402-like_dom"/>
</dbReference>
<keyword evidence="5" id="KW-1185">Reference proteome</keyword>
<evidence type="ECO:0000313" key="5">
    <source>
        <dbReference type="Proteomes" id="UP000294881"/>
    </source>
</evidence>
<accession>A0A4V2RW80</accession>
<reference evidence="4 5" key="1">
    <citation type="submission" date="2019-03" db="EMBL/GenBank/DDBJ databases">
        <title>Genomic Encyclopedia of Type Strains, Phase IV (KMG-IV): sequencing the most valuable type-strain genomes for metagenomic binning, comparative biology and taxonomic classification.</title>
        <authorList>
            <person name="Goeker M."/>
        </authorList>
    </citation>
    <scope>NUCLEOTIDE SEQUENCE [LARGE SCALE GENOMIC DNA]</scope>
    <source>
        <strain evidence="4 5">DSM 22958</strain>
    </source>
</reference>
<feature type="compositionally biased region" description="Polar residues" evidence="1">
    <location>
        <begin position="117"/>
        <end position="126"/>
    </location>
</feature>
<dbReference type="GO" id="GO:0006313">
    <property type="term" value="P:DNA transposition"/>
    <property type="evidence" value="ECO:0007669"/>
    <property type="project" value="InterPro"/>
</dbReference>
<feature type="domain" description="Insertion element IS402-like" evidence="3">
    <location>
        <begin position="21"/>
        <end position="93"/>
    </location>
</feature>
<dbReference type="AlphaFoldDB" id="A0A4V2RW80"/>
<comment type="caution">
    <text evidence="4">The sequence shown here is derived from an EMBL/GenBank/DDBJ whole genome shotgun (WGS) entry which is preliminary data.</text>
</comment>
<dbReference type="Proteomes" id="UP000294881">
    <property type="component" value="Unassembled WGS sequence"/>
</dbReference>
<proteinExistence type="predicted"/>
<dbReference type="EMBL" id="SLWL01000036">
    <property type="protein sequence ID" value="TCO07177.1"/>
    <property type="molecule type" value="Genomic_DNA"/>
</dbReference>
<gene>
    <name evidence="4" type="ORF">EV666_1364</name>
</gene>
<dbReference type="Pfam" id="PF01609">
    <property type="entry name" value="DDE_Tnp_1"/>
    <property type="match status" value="1"/>
</dbReference>
<evidence type="ECO:0000259" key="2">
    <source>
        <dbReference type="Pfam" id="PF01609"/>
    </source>
</evidence>
<dbReference type="PANTHER" id="PTHR30007">
    <property type="entry name" value="PHP DOMAIN PROTEIN"/>
    <property type="match status" value="1"/>
</dbReference>